<dbReference type="Gene3D" id="1.20.120.710">
    <property type="entry name" value="Haloacid dehalogenase hydrolase-like domain"/>
    <property type="match status" value="1"/>
</dbReference>
<dbReference type="EMBL" id="AZEE01000028">
    <property type="protein sequence ID" value="KRK98203.1"/>
    <property type="molecule type" value="Genomic_DNA"/>
</dbReference>
<dbReference type="InterPro" id="IPR041492">
    <property type="entry name" value="HAD_2"/>
</dbReference>
<dbReference type="STRING" id="1423776.FD04_GL001182"/>
<dbReference type="Pfam" id="PF13419">
    <property type="entry name" value="HAD_2"/>
    <property type="match status" value="1"/>
</dbReference>
<dbReference type="InterPro" id="IPR023214">
    <property type="entry name" value="HAD_sf"/>
</dbReference>
<protein>
    <submittedName>
        <fullName evidence="5">HAD superfamily hydrolase</fullName>
    </submittedName>
</protein>
<comment type="cofactor">
    <cofactor evidence="1">
        <name>Mg(2+)</name>
        <dbReference type="ChEBI" id="CHEBI:18420"/>
    </cofactor>
</comment>
<comment type="caution">
    <text evidence="5">The sequence shown here is derived from an EMBL/GenBank/DDBJ whole genome shotgun (WGS) entry which is preliminary data.</text>
</comment>
<reference evidence="5 6" key="1">
    <citation type="journal article" date="2015" name="Genome Announc.">
        <title>Expanding the biotechnology potential of lactobacilli through comparative genomics of 213 strains and associated genera.</title>
        <authorList>
            <person name="Sun Z."/>
            <person name="Harris H.M."/>
            <person name="McCann A."/>
            <person name="Guo C."/>
            <person name="Argimon S."/>
            <person name="Zhang W."/>
            <person name="Yang X."/>
            <person name="Jeffery I.B."/>
            <person name="Cooney J.C."/>
            <person name="Kagawa T.F."/>
            <person name="Liu W."/>
            <person name="Song Y."/>
            <person name="Salvetti E."/>
            <person name="Wrobel A."/>
            <person name="Rasinkangas P."/>
            <person name="Parkhill J."/>
            <person name="Rea M.C."/>
            <person name="O'Sullivan O."/>
            <person name="Ritari J."/>
            <person name="Douillard F.P."/>
            <person name="Paul Ross R."/>
            <person name="Yang R."/>
            <person name="Briner A.E."/>
            <person name="Felis G.E."/>
            <person name="de Vos W.M."/>
            <person name="Barrangou R."/>
            <person name="Klaenhammer T.R."/>
            <person name="Caufield P.W."/>
            <person name="Cui Y."/>
            <person name="Zhang H."/>
            <person name="O'Toole P.W."/>
        </authorList>
    </citation>
    <scope>NUCLEOTIDE SEQUENCE [LARGE SCALE GENOMIC DNA]</scope>
    <source>
        <strain evidence="5 6">DSM 19909</strain>
    </source>
</reference>
<dbReference type="SUPFAM" id="SSF56784">
    <property type="entry name" value="HAD-like"/>
    <property type="match status" value="1"/>
</dbReference>
<evidence type="ECO:0000256" key="1">
    <source>
        <dbReference type="ARBA" id="ARBA00001946"/>
    </source>
</evidence>
<keyword evidence="4" id="KW-0460">Magnesium</keyword>
<evidence type="ECO:0000313" key="5">
    <source>
        <dbReference type="EMBL" id="KRK98203.1"/>
    </source>
</evidence>
<dbReference type="InterPro" id="IPR036412">
    <property type="entry name" value="HAD-like_sf"/>
</dbReference>
<dbReference type="InterPro" id="IPR051400">
    <property type="entry name" value="HAD-like_hydrolase"/>
</dbReference>
<dbReference type="GO" id="GO:0016791">
    <property type="term" value="F:phosphatase activity"/>
    <property type="evidence" value="ECO:0007669"/>
    <property type="project" value="TreeGrafter"/>
</dbReference>
<sequence>MIKAIVFDLDDTLYDQQRPFQQALLSVWNDPAVSGSVLNDLFSTFKQLNDRVTTLETLNMTQVFDQLNTVLAHHDLPALAGSVWLAFWDQYQKEAAHIHLFTEIKDQLTFLKDHYQLGIITNGTVEAQSQKALKLNLHQWIDRKNMVISEEVGLIKPDARIFTYFNRLLNLQANEVVYIGDNFNNDMLGAKQAGWHAFWFNHRGLDLPKSDYIPDQTVESPAELAELLQAMTVTAY</sequence>
<dbReference type="SFLD" id="SFLDS00003">
    <property type="entry name" value="Haloacid_Dehalogenase"/>
    <property type="match status" value="1"/>
</dbReference>
<dbReference type="OrthoDB" id="25198at2"/>
<dbReference type="SFLD" id="SFLDG01129">
    <property type="entry name" value="C1.5:_HAD__Beta-PGM__Phosphata"/>
    <property type="match status" value="1"/>
</dbReference>
<keyword evidence="3 5" id="KW-0378">Hydrolase</keyword>
<dbReference type="PANTHER" id="PTHR46470:SF2">
    <property type="entry name" value="GLYCERALDEHYDE 3-PHOSPHATE PHOSPHATASE"/>
    <property type="match status" value="1"/>
</dbReference>
<evidence type="ECO:0000313" key="6">
    <source>
        <dbReference type="Proteomes" id="UP000051160"/>
    </source>
</evidence>
<dbReference type="PATRIC" id="fig|1423776.4.peg.1193"/>
<evidence type="ECO:0000256" key="3">
    <source>
        <dbReference type="ARBA" id="ARBA00022801"/>
    </source>
</evidence>
<dbReference type="NCBIfam" id="TIGR01549">
    <property type="entry name" value="HAD-SF-IA-v1"/>
    <property type="match status" value="1"/>
</dbReference>
<evidence type="ECO:0000256" key="4">
    <source>
        <dbReference type="ARBA" id="ARBA00022842"/>
    </source>
</evidence>
<dbReference type="Proteomes" id="UP000051160">
    <property type="component" value="Unassembled WGS sequence"/>
</dbReference>
<dbReference type="PANTHER" id="PTHR46470">
    <property type="entry name" value="N-ACYLNEURAMINATE-9-PHOSPHATASE"/>
    <property type="match status" value="1"/>
</dbReference>
<dbReference type="GO" id="GO:0044281">
    <property type="term" value="P:small molecule metabolic process"/>
    <property type="evidence" value="ECO:0007669"/>
    <property type="project" value="UniProtKB-ARBA"/>
</dbReference>
<accession>A0A0R1LQW0</accession>
<dbReference type="GO" id="GO:0046872">
    <property type="term" value="F:metal ion binding"/>
    <property type="evidence" value="ECO:0007669"/>
    <property type="project" value="UniProtKB-KW"/>
</dbReference>
<evidence type="ECO:0000256" key="2">
    <source>
        <dbReference type="ARBA" id="ARBA00022723"/>
    </source>
</evidence>
<dbReference type="InterPro" id="IPR006439">
    <property type="entry name" value="HAD-SF_hydro_IA"/>
</dbReference>
<name>A0A0R1LQW0_9LACO</name>
<dbReference type="AlphaFoldDB" id="A0A0R1LQW0"/>
<keyword evidence="6" id="KW-1185">Reference proteome</keyword>
<dbReference type="RefSeq" id="WP_056948031.1">
    <property type="nucleotide sequence ID" value="NZ_AZEE01000028.1"/>
</dbReference>
<gene>
    <name evidence="5" type="ORF">FD04_GL001182</name>
</gene>
<keyword evidence="2" id="KW-0479">Metal-binding</keyword>
<proteinExistence type="predicted"/>
<organism evidence="5 6">
    <name type="scientific">Secundilactobacillus odoratitofui DSM 19909 = JCM 15043</name>
    <dbReference type="NCBI Taxonomy" id="1423776"/>
    <lineage>
        <taxon>Bacteria</taxon>
        <taxon>Bacillati</taxon>
        <taxon>Bacillota</taxon>
        <taxon>Bacilli</taxon>
        <taxon>Lactobacillales</taxon>
        <taxon>Lactobacillaceae</taxon>
        <taxon>Secundilactobacillus</taxon>
    </lineage>
</organism>
<dbReference type="Gene3D" id="3.40.50.1000">
    <property type="entry name" value="HAD superfamily/HAD-like"/>
    <property type="match status" value="1"/>
</dbReference>